<sequence>MSFNRYNSYRLRSRTVHKASRRRVPAMGQGAVIRAKQRAVSLCTDVLELSILVEPASDDWHWVLEINRLPQVGEEWKEGQAVMFQRTMLASQLISRNVWGSTRATRAPYAELVTRALRLPRLVAGYSSGRIQPRLMSVSKQTLGRSYFTASKMSCGKCEKAKQHLHAKGYVHEEGRGESYDYNGVVL</sequence>
<dbReference type="AlphaFoldDB" id="A0A1G4JA49"/>
<name>A0A1G4JA49_9SACH</name>
<dbReference type="EMBL" id="LT598463">
    <property type="protein sequence ID" value="SCU86793.1"/>
    <property type="molecule type" value="Genomic_DNA"/>
</dbReference>
<dbReference type="Proteomes" id="UP000191024">
    <property type="component" value="Chromosome D"/>
</dbReference>
<accession>A0A1G4JA49</accession>
<proteinExistence type="predicted"/>
<reference evidence="1 2" key="1">
    <citation type="submission" date="2016-03" db="EMBL/GenBank/DDBJ databases">
        <authorList>
            <person name="Devillers H."/>
        </authorList>
    </citation>
    <scope>NUCLEOTIDE SEQUENCE [LARGE SCALE GENOMIC DNA]</scope>
    <source>
        <strain evidence="1">CBS 11717</strain>
    </source>
</reference>
<keyword evidence="2" id="KW-1185">Reference proteome</keyword>
<organism evidence="1 2">
    <name type="scientific">Lachancea mirantina</name>
    <dbReference type="NCBI Taxonomy" id="1230905"/>
    <lineage>
        <taxon>Eukaryota</taxon>
        <taxon>Fungi</taxon>
        <taxon>Dikarya</taxon>
        <taxon>Ascomycota</taxon>
        <taxon>Saccharomycotina</taxon>
        <taxon>Saccharomycetes</taxon>
        <taxon>Saccharomycetales</taxon>
        <taxon>Saccharomycetaceae</taxon>
        <taxon>Lachancea</taxon>
    </lineage>
</organism>
<protein>
    <submittedName>
        <fullName evidence="1">LAMI_0D03620g1_1</fullName>
    </submittedName>
</protein>
<evidence type="ECO:0000313" key="2">
    <source>
        <dbReference type="Proteomes" id="UP000191024"/>
    </source>
</evidence>
<gene>
    <name evidence="1" type="ORF">LAMI_0D03620G</name>
</gene>
<evidence type="ECO:0000313" key="1">
    <source>
        <dbReference type="EMBL" id="SCU86793.1"/>
    </source>
</evidence>